<keyword evidence="2" id="KW-0732">Signal</keyword>
<organism evidence="4">
    <name type="scientific">Sheuella amnicola</name>
    <dbReference type="NCBI Taxonomy" id="2707330"/>
    <lineage>
        <taxon>Bacteria</taxon>
        <taxon>Pseudomonadati</taxon>
        <taxon>Pseudomonadota</taxon>
        <taxon>Betaproteobacteria</taxon>
        <taxon>Burkholderiales</taxon>
        <taxon>Alcaligenaceae</taxon>
        <taxon>Sheuella</taxon>
    </lineage>
</organism>
<dbReference type="GO" id="GO:1990281">
    <property type="term" value="C:efflux pump complex"/>
    <property type="evidence" value="ECO:0007669"/>
    <property type="project" value="TreeGrafter"/>
</dbReference>
<feature type="chain" id="PRO_5025631383" evidence="2">
    <location>
        <begin position="29"/>
        <end position="381"/>
    </location>
</feature>
<dbReference type="InterPro" id="IPR006143">
    <property type="entry name" value="RND_pump_MFP"/>
</dbReference>
<feature type="domain" description="YknX-like C-terminal permuted SH3-like" evidence="3">
    <location>
        <begin position="297"/>
        <end position="366"/>
    </location>
</feature>
<evidence type="ECO:0000256" key="1">
    <source>
        <dbReference type="ARBA" id="ARBA00009477"/>
    </source>
</evidence>
<gene>
    <name evidence="4" type="ORF">G3I67_13975</name>
</gene>
<sequence>MTKQTLSACARSIVLCVIWAICIRPAIATDKTAPPRAGLAITVTQPQTTSIQIGIKANGNISAWQDASVASEVGGLRLDELLVNVGDTVKGGELLARFATDTVEADLAVIRASESEARAALAEAKTNAARANSLKNSGALSSQQIGQYLTAELTAKAKLEAVQAQIKVLELRLKKTQVLAPDDGEIISRQATLGAVIPIGTELFRILRQSRLEWRAEVTSEELGKIKPGMKARVVPASLTPGQEPLVGTVRIIGPTLDQQTRTAIVYVDLPKQTTNGPVIRAGMFARGEFLTGDTTGLTLPQESIVTRDGFTYVFKVDTNRKVDQIKVEIGQRIGNRVEILNGVTSNDTIAESGAGFLADGDVVTVVEPTPADQRQKGTRN</sequence>
<dbReference type="Gene3D" id="2.40.30.170">
    <property type="match status" value="1"/>
</dbReference>
<dbReference type="EMBL" id="JAAGRN010000011">
    <property type="protein sequence ID" value="NDY84337.1"/>
    <property type="molecule type" value="Genomic_DNA"/>
</dbReference>
<protein>
    <submittedName>
        <fullName evidence="4">Efflux RND transporter periplasmic adaptor subunit</fullName>
    </submittedName>
</protein>
<dbReference type="Pfam" id="PF25989">
    <property type="entry name" value="YknX_C"/>
    <property type="match status" value="1"/>
</dbReference>
<name>A0A6B2R5N5_9BURK</name>
<evidence type="ECO:0000256" key="2">
    <source>
        <dbReference type="SAM" id="SignalP"/>
    </source>
</evidence>
<dbReference type="NCBIfam" id="TIGR01730">
    <property type="entry name" value="RND_mfp"/>
    <property type="match status" value="1"/>
</dbReference>
<evidence type="ECO:0000259" key="3">
    <source>
        <dbReference type="Pfam" id="PF25989"/>
    </source>
</evidence>
<dbReference type="Gene3D" id="2.40.50.100">
    <property type="match status" value="1"/>
</dbReference>
<accession>A0A6B2R5N5</accession>
<comment type="similarity">
    <text evidence="1">Belongs to the membrane fusion protein (MFP) (TC 8.A.1) family.</text>
</comment>
<feature type="signal peptide" evidence="2">
    <location>
        <begin position="1"/>
        <end position="28"/>
    </location>
</feature>
<dbReference type="SUPFAM" id="SSF111369">
    <property type="entry name" value="HlyD-like secretion proteins"/>
    <property type="match status" value="1"/>
</dbReference>
<dbReference type="Gene3D" id="1.10.287.470">
    <property type="entry name" value="Helix hairpin bin"/>
    <property type="match status" value="1"/>
</dbReference>
<dbReference type="InterPro" id="IPR058637">
    <property type="entry name" value="YknX-like_C"/>
</dbReference>
<dbReference type="PANTHER" id="PTHR30469:SF15">
    <property type="entry name" value="HLYD FAMILY OF SECRETION PROTEINS"/>
    <property type="match status" value="1"/>
</dbReference>
<dbReference type="Gene3D" id="2.40.420.20">
    <property type="match status" value="1"/>
</dbReference>
<comment type="caution">
    <text evidence="4">The sequence shown here is derived from an EMBL/GenBank/DDBJ whole genome shotgun (WGS) entry which is preliminary data.</text>
</comment>
<dbReference type="RefSeq" id="WP_163656154.1">
    <property type="nucleotide sequence ID" value="NZ_JAAGRN010000011.1"/>
</dbReference>
<proteinExistence type="inferred from homology"/>
<dbReference type="AlphaFoldDB" id="A0A6B2R5N5"/>
<reference evidence="4" key="1">
    <citation type="submission" date="2020-02" db="EMBL/GenBank/DDBJ databases">
        <authorList>
            <person name="Chen W.-M."/>
        </authorList>
    </citation>
    <scope>NUCLEOTIDE SEQUENCE</scope>
    <source>
        <strain evidence="4">NBD-18</strain>
    </source>
</reference>
<dbReference type="PANTHER" id="PTHR30469">
    <property type="entry name" value="MULTIDRUG RESISTANCE PROTEIN MDTA"/>
    <property type="match status" value="1"/>
</dbReference>
<dbReference type="GO" id="GO:0015562">
    <property type="term" value="F:efflux transmembrane transporter activity"/>
    <property type="evidence" value="ECO:0007669"/>
    <property type="project" value="TreeGrafter"/>
</dbReference>
<evidence type="ECO:0000313" key="4">
    <source>
        <dbReference type="EMBL" id="NDY84337.1"/>
    </source>
</evidence>